<dbReference type="Proteomes" id="UP001595974">
    <property type="component" value="Unassembled WGS sequence"/>
</dbReference>
<keyword evidence="3" id="KW-1185">Reference proteome</keyword>
<sequence length="484" mass="51430">MTTSRTQLTPFESRWLAETVRRHEERRGALEDAAAVAAARRLALVFEARILRRAEVLGEREGWRDALLRWRARMRIGLTVAAAMALVLGFTAAAGVLGDGGRPVNVVWALGGLLGVHLASLALWLIGMLLAGSAAGGAPQAGGVAARLWLRIVTVLDRSPQTADLPLALGGLLGRGRAAAWRVGAVSHGLWALALGGAAAGLLLLFATRRYGFVWETTILPAQTFTSLTLALGMLPAQLGFPVPDAATVAASGDAAMLQEAGRRAWAGWLIGCLLVYGVLPRLALALACTTLWRRAARRVALDLSRPGYARLRARLLPDSERIGVRDAEPETMPRPGRRGVHPAAGEGCALVALELGRDLPWPPACVRAAPVQAGEGGGHDEGRLDSREQRRAALAHFAAHPPRRLLIAIDPRQTPDRGSLGLIAELADRAVEAGVWALAAPAETGAASERLRLWREGLARLDFPAEALFIDAGAACDWLEEGR</sequence>
<feature type="transmembrane region" description="Helical" evidence="1">
    <location>
        <begin position="185"/>
        <end position="207"/>
    </location>
</feature>
<accession>A0ABW1AQN2</accession>
<dbReference type="InterPro" id="IPR021296">
    <property type="entry name" value="DUF2868"/>
</dbReference>
<keyword evidence="1" id="KW-0472">Membrane</keyword>
<dbReference type="EMBL" id="JBHSOG010000024">
    <property type="protein sequence ID" value="MFC5769201.1"/>
    <property type="molecule type" value="Genomic_DNA"/>
</dbReference>
<evidence type="ECO:0000313" key="2">
    <source>
        <dbReference type="EMBL" id="MFC5769201.1"/>
    </source>
</evidence>
<organism evidence="2 3">
    <name type="scientific">Thauera sinica</name>
    <dbReference type="NCBI Taxonomy" id="2665146"/>
    <lineage>
        <taxon>Bacteria</taxon>
        <taxon>Pseudomonadati</taxon>
        <taxon>Pseudomonadota</taxon>
        <taxon>Betaproteobacteria</taxon>
        <taxon>Rhodocyclales</taxon>
        <taxon>Zoogloeaceae</taxon>
        <taxon>Thauera</taxon>
    </lineage>
</organism>
<keyword evidence="1" id="KW-1133">Transmembrane helix</keyword>
<feature type="transmembrane region" description="Helical" evidence="1">
    <location>
        <begin position="266"/>
        <end position="289"/>
    </location>
</feature>
<name>A0ABW1AQN2_9RHOO</name>
<keyword evidence="1" id="KW-0812">Transmembrane</keyword>
<dbReference type="Pfam" id="PF11067">
    <property type="entry name" value="DUF2868"/>
    <property type="match status" value="1"/>
</dbReference>
<comment type="caution">
    <text evidence="2">The sequence shown here is derived from an EMBL/GenBank/DDBJ whole genome shotgun (WGS) entry which is preliminary data.</text>
</comment>
<protein>
    <submittedName>
        <fullName evidence="2">DUF2868 domain-containing protein</fullName>
    </submittedName>
</protein>
<gene>
    <name evidence="2" type="ORF">ACFPTN_07420</name>
</gene>
<feature type="transmembrane region" description="Helical" evidence="1">
    <location>
        <begin position="76"/>
        <end position="96"/>
    </location>
</feature>
<proteinExistence type="predicted"/>
<evidence type="ECO:0000256" key="1">
    <source>
        <dbReference type="SAM" id="Phobius"/>
    </source>
</evidence>
<evidence type="ECO:0000313" key="3">
    <source>
        <dbReference type="Proteomes" id="UP001595974"/>
    </source>
</evidence>
<dbReference type="RefSeq" id="WP_232516490.1">
    <property type="nucleotide sequence ID" value="NZ_JBHSOG010000024.1"/>
</dbReference>
<reference evidence="3" key="1">
    <citation type="journal article" date="2019" name="Int. J. Syst. Evol. Microbiol.">
        <title>The Global Catalogue of Microorganisms (GCM) 10K type strain sequencing project: providing services to taxonomists for standard genome sequencing and annotation.</title>
        <authorList>
            <consortium name="The Broad Institute Genomics Platform"/>
            <consortium name="The Broad Institute Genome Sequencing Center for Infectious Disease"/>
            <person name="Wu L."/>
            <person name="Ma J."/>
        </authorList>
    </citation>
    <scope>NUCLEOTIDE SEQUENCE [LARGE SCALE GENOMIC DNA]</scope>
    <source>
        <strain evidence="3">SHR3</strain>
    </source>
</reference>
<feature type="transmembrane region" description="Helical" evidence="1">
    <location>
        <begin position="108"/>
        <end position="131"/>
    </location>
</feature>